<keyword evidence="13" id="KW-1185">Reference proteome</keyword>
<dbReference type="GO" id="GO:0005524">
    <property type="term" value="F:ATP binding"/>
    <property type="evidence" value="ECO:0007669"/>
    <property type="project" value="UniProtKB-KW"/>
</dbReference>
<feature type="domain" description="Thymidylate kinase-like" evidence="11">
    <location>
        <begin position="18"/>
        <end position="167"/>
    </location>
</feature>
<dbReference type="EC" id="2.7.4.9" evidence="3"/>
<evidence type="ECO:0000256" key="9">
    <source>
        <dbReference type="ARBA" id="ARBA00022840"/>
    </source>
</evidence>
<dbReference type="Gene3D" id="3.40.50.300">
    <property type="entry name" value="P-loop containing nucleotide triphosphate hydrolases"/>
    <property type="match status" value="1"/>
</dbReference>
<dbReference type="GO" id="GO:0006233">
    <property type="term" value="P:dTDP biosynthetic process"/>
    <property type="evidence" value="ECO:0007669"/>
    <property type="project" value="InterPro"/>
</dbReference>
<dbReference type="PROSITE" id="PS01331">
    <property type="entry name" value="THYMIDYLATE_KINASE"/>
    <property type="match status" value="1"/>
</dbReference>
<keyword evidence="7" id="KW-0547">Nucleotide-binding</keyword>
<organism evidence="12 13">
    <name type="scientific">Cytospora leucostoma</name>
    <dbReference type="NCBI Taxonomy" id="1230097"/>
    <lineage>
        <taxon>Eukaryota</taxon>
        <taxon>Fungi</taxon>
        <taxon>Dikarya</taxon>
        <taxon>Ascomycota</taxon>
        <taxon>Pezizomycotina</taxon>
        <taxon>Sordariomycetes</taxon>
        <taxon>Sordariomycetidae</taxon>
        <taxon>Diaporthales</taxon>
        <taxon>Cytosporaceae</taxon>
        <taxon>Cytospora</taxon>
    </lineage>
</organism>
<dbReference type="FunFam" id="3.40.50.300:FF:000679">
    <property type="entry name" value="Thymidylate kinase"/>
    <property type="match status" value="1"/>
</dbReference>
<feature type="region of interest" description="Disordered" evidence="10">
    <location>
        <begin position="1"/>
        <end position="27"/>
    </location>
</feature>
<dbReference type="GO" id="GO:0006235">
    <property type="term" value="P:dTTP biosynthetic process"/>
    <property type="evidence" value="ECO:0007669"/>
    <property type="project" value="TreeGrafter"/>
</dbReference>
<dbReference type="InterPro" id="IPR018095">
    <property type="entry name" value="Thymidylate_kin_CS"/>
</dbReference>
<evidence type="ECO:0000313" key="13">
    <source>
        <dbReference type="Proteomes" id="UP000285146"/>
    </source>
</evidence>
<dbReference type="OrthoDB" id="425602at2759"/>
<evidence type="ECO:0000256" key="7">
    <source>
        <dbReference type="ARBA" id="ARBA00022741"/>
    </source>
</evidence>
<dbReference type="PANTHER" id="PTHR10344:SF1">
    <property type="entry name" value="THYMIDYLATE KINASE"/>
    <property type="match status" value="1"/>
</dbReference>
<dbReference type="SUPFAM" id="SSF52540">
    <property type="entry name" value="P-loop containing nucleoside triphosphate hydrolases"/>
    <property type="match status" value="1"/>
</dbReference>
<comment type="caution">
    <text evidence="12">The sequence shown here is derived from an EMBL/GenBank/DDBJ whole genome shotgun (WGS) entry which is preliminary data.</text>
</comment>
<dbReference type="STRING" id="1230097.A0A423X0L8"/>
<dbReference type="InParanoid" id="A0A423X0L8"/>
<reference evidence="12 13" key="1">
    <citation type="submission" date="2015-09" db="EMBL/GenBank/DDBJ databases">
        <title>Host preference determinants of Valsa canker pathogens revealed by comparative genomics.</title>
        <authorList>
            <person name="Yin Z."/>
            <person name="Huang L."/>
        </authorList>
    </citation>
    <scope>NUCLEOTIDE SEQUENCE [LARGE SCALE GENOMIC DNA]</scope>
    <source>
        <strain evidence="12 13">SXYLt</strain>
    </source>
</reference>
<evidence type="ECO:0000256" key="5">
    <source>
        <dbReference type="ARBA" id="ARBA00022679"/>
    </source>
</evidence>
<evidence type="ECO:0000256" key="3">
    <source>
        <dbReference type="ARBA" id="ARBA00012980"/>
    </source>
</evidence>
<evidence type="ECO:0000256" key="6">
    <source>
        <dbReference type="ARBA" id="ARBA00022727"/>
    </source>
</evidence>
<comment type="similarity">
    <text evidence="2">Belongs to the thymidylate kinase family.</text>
</comment>
<keyword evidence="8" id="KW-0418">Kinase</keyword>
<evidence type="ECO:0000256" key="10">
    <source>
        <dbReference type="SAM" id="MobiDB-lite"/>
    </source>
</evidence>
<dbReference type="Proteomes" id="UP000285146">
    <property type="component" value="Unassembled WGS sequence"/>
</dbReference>
<dbReference type="PANTHER" id="PTHR10344">
    <property type="entry name" value="THYMIDYLATE KINASE"/>
    <property type="match status" value="1"/>
</dbReference>
<keyword evidence="9" id="KW-0067">ATP-binding</keyword>
<evidence type="ECO:0000256" key="4">
    <source>
        <dbReference type="ARBA" id="ARBA00017144"/>
    </source>
</evidence>
<gene>
    <name evidence="12" type="ORF">VPNG_05889</name>
</gene>
<evidence type="ECO:0000256" key="2">
    <source>
        <dbReference type="ARBA" id="ARBA00009776"/>
    </source>
</evidence>
<proteinExistence type="inferred from homology"/>
<name>A0A423X0L8_9PEZI</name>
<dbReference type="GO" id="GO:0004550">
    <property type="term" value="F:nucleoside diphosphate kinase activity"/>
    <property type="evidence" value="ECO:0007669"/>
    <property type="project" value="TreeGrafter"/>
</dbReference>
<evidence type="ECO:0000256" key="8">
    <source>
        <dbReference type="ARBA" id="ARBA00022777"/>
    </source>
</evidence>
<dbReference type="InterPro" id="IPR027417">
    <property type="entry name" value="P-loop_NTPase"/>
</dbReference>
<protein>
    <recommendedName>
        <fullName evidence="4">Thymidylate kinase</fullName>
        <ecNumber evidence="3">2.7.4.9</ecNumber>
    </recommendedName>
</protein>
<dbReference type="GO" id="GO:0004798">
    <property type="term" value="F:dTMP kinase activity"/>
    <property type="evidence" value="ECO:0007669"/>
    <property type="project" value="UniProtKB-EC"/>
</dbReference>
<dbReference type="AlphaFoldDB" id="A0A423X0L8"/>
<dbReference type="HAMAP" id="MF_00165">
    <property type="entry name" value="Thymidylate_kinase"/>
    <property type="match status" value="1"/>
</dbReference>
<dbReference type="GO" id="GO:0005829">
    <property type="term" value="C:cytosol"/>
    <property type="evidence" value="ECO:0007669"/>
    <property type="project" value="TreeGrafter"/>
</dbReference>
<dbReference type="InterPro" id="IPR018094">
    <property type="entry name" value="Thymidylate_kinase"/>
</dbReference>
<dbReference type="InterPro" id="IPR039430">
    <property type="entry name" value="Thymidylate_kin-like_dom"/>
</dbReference>
<evidence type="ECO:0000313" key="12">
    <source>
        <dbReference type="EMBL" id="ROW09300.1"/>
    </source>
</evidence>
<dbReference type="Pfam" id="PF02223">
    <property type="entry name" value="Thymidylate_kin"/>
    <property type="match status" value="1"/>
</dbReference>
<keyword evidence="5" id="KW-0808">Transferase</keyword>
<dbReference type="GO" id="GO:0005634">
    <property type="term" value="C:nucleus"/>
    <property type="evidence" value="ECO:0007669"/>
    <property type="project" value="TreeGrafter"/>
</dbReference>
<sequence length="235" mass="25509">MSGPPPPPTANNDDTNLGLDRSGKTTQVRRLQSRLAGRGKGVELLRFPDRTTPTGQIINQYLSSSTTLPDQSIHLLFTANRWESAPTITSLLAQGKTIICDRYYYSGIVYSAAKDNPSLTLPWARAPEVGLPRPDLVVFLDLSEEAAAARGGFGEERYETSEMQKRVRALFWGLKEGRVEVGGEEVSFGEEGEDLVVVDAGGSVDEVAEKIWSVVGPRVEEVEGGSVGSEVRKVS</sequence>
<dbReference type="NCBIfam" id="TIGR00041">
    <property type="entry name" value="DTMP_kinase"/>
    <property type="match status" value="1"/>
</dbReference>
<dbReference type="FunCoup" id="A0A423X0L8">
    <property type="interactions" value="701"/>
</dbReference>
<evidence type="ECO:0000256" key="1">
    <source>
        <dbReference type="ARBA" id="ARBA00004992"/>
    </source>
</evidence>
<dbReference type="CDD" id="cd01672">
    <property type="entry name" value="TMPK"/>
    <property type="match status" value="1"/>
</dbReference>
<dbReference type="GO" id="GO:0006227">
    <property type="term" value="P:dUDP biosynthetic process"/>
    <property type="evidence" value="ECO:0007669"/>
    <property type="project" value="TreeGrafter"/>
</dbReference>
<keyword evidence="6" id="KW-0545">Nucleotide biosynthesis</keyword>
<evidence type="ECO:0000259" key="11">
    <source>
        <dbReference type="Pfam" id="PF02223"/>
    </source>
</evidence>
<accession>A0A423X0L8</accession>
<dbReference type="EMBL" id="LKEB01000031">
    <property type="protein sequence ID" value="ROW09300.1"/>
    <property type="molecule type" value="Genomic_DNA"/>
</dbReference>
<comment type="pathway">
    <text evidence="1">Pyrimidine metabolism; dTTP biosynthesis.</text>
</comment>